<feature type="transmembrane region" description="Helical" evidence="6">
    <location>
        <begin position="351"/>
        <end position="373"/>
    </location>
</feature>
<proteinExistence type="predicted"/>
<feature type="transmembrane region" description="Helical" evidence="6">
    <location>
        <begin position="385"/>
        <end position="403"/>
    </location>
</feature>
<evidence type="ECO:0000256" key="6">
    <source>
        <dbReference type="SAM" id="Phobius"/>
    </source>
</evidence>
<name>A0A9J6NX27_9CLOT</name>
<keyword evidence="8" id="KW-1185">Reference proteome</keyword>
<dbReference type="AlphaFoldDB" id="A0A9J6NX27"/>
<dbReference type="GO" id="GO:0015648">
    <property type="term" value="F:lipid-linked peptidoglycan transporter activity"/>
    <property type="evidence" value="ECO:0007669"/>
    <property type="project" value="TreeGrafter"/>
</dbReference>
<evidence type="ECO:0000256" key="5">
    <source>
        <dbReference type="ARBA" id="ARBA00023136"/>
    </source>
</evidence>
<dbReference type="GO" id="GO:0032153">
    <property type="term" value="C:cell division site"/>
    <property type="evidence" value="ECO:0007669"/>
    <property type="project" value="TreeGrafter"/>
</dbReference>
<reference evidence="7" key="2">
    <citation type="submission" date="2021-04" db="EMBL/GenBank/DDBJ databases">
        <authorList>
            <person name="Dong X."/>
        </authorList>
    </citation>
    <scope>NUCLEOTIDE SEQUENCE</scope>
    <source>
        <strain evidence="7">ZWT</strain>
    </source>
</reference>
<evidence type="ECO:0000313" key="7">
    <source>
        <dbReference type="EMBL" id="MCM1988449.1"/>
    </source>
</evidence>
<gene>
    <name evidence="7" type="ORF">KDK92_01770</name>
</gene>
<evidence type="ECO:0000256" key="2">
    <source>
        <dbReference type="ARBA" id="ARBA00022692"/>
    </source>
</evidence>
<organism evidence="7 8">
    <name type="scientific">Oceanirhabdus seepicola</name>
    <dbReference type="NCBI Taxonomy" id="2828781"/>
    <lineage>
        <taxon>Bacteria</taxon>
        <taxon>Bacillati</taxon>
        <taxon>Bacillota</taxon>
        <taxon>Clostridia</taxon>
        <taxon>Eubacteriales</taxon>
        <taxon>Clostridiaceae</taxon>
        <taxon>Oceanirhabdus</taxon>
    </lineage>
</organism>
<keyword evidence="2 6" id="KW-0812">Transmembrane</keyword>
<dbReference type="Pfam" id="PF01098">
    <property type="entry name" value="FTSW_RODA_SPOVE"/>
    <property type="match status" value="1"/>
</dbReference>
<evidence type="ECO:0000313" key="8">
    <source>
        <dbReference type="Proteomes" id="UP001056429"/>
    </source>
</evidence>
<comment type="subcellular location">
    <subcellularLocation>
        <location evidence="1">Membrane</location>
        <topology evidence="1">Multi-pass membrane protein</topology>
    </subcellularLocation>
</comment>
<feature type="transmembrane region" description="Helical" evidence="6">
    <location>
        <begin position="12"/>
        <end position="29"/>
    </location>
</feature>
<dbReference type="PANTHER" id="PTHR30474:SF3">
    <property type="entry name" value="PEPTIDOGLYCAN GLYCOSYLTRANSFERASE RODA"/>
    <property type="match status" value="1"/>
</dbReference>
<dbReference type="PANTHER" id="PTHR30474">
    <property type="entry name" value="CELL CYCLE PROTEIN"/>
    <property type="match status" value="1"/>
</dbReference>
<feature type="transmembrane region" description="Helical" evidence="6">
    <location>
        <begin position="122"/>
        <end position="140"/>
    </location>
</feature>
<feature type="transmembrane region" description="Helical" evidence="6">
    <location>
        <begin position="189"/>
        <end position="206"/>
    </location>
</feature>
<feature type="transmembrane region" description="Helical" evidence="6">
    <location>
        <begin position="35"/>
        <end position="55"/>
    </location>
</feature>
<keyword evidence="4 6" id="KW-1133">Transmembrane helix</keyword>
<evidence type="ECO:0000256" key="4">
    <source>
        <dbReference type="ARBA" id="ARBA00022989"/>
    </source>
</evidence>
<evidence type="ECO:0000256" key="3">
    <source>
        <dbReference type="ARBA" id="ARBA00022960"/>
    </source>
</evidence>
<keyword evidence="5 6" id="KW-0472">Membrane</keyword>
<sequence length="412" mass="46306">MLKNSSYETKLNLCIFGFIATCFLNLTVIKNHFDFLPIIIGIVVFSVFFFGNMILKKLYPQGDKFIFILSNSLSMIGIVMLYRLKISDAKKQVIWMMVGIGVFLLTQFIIKRFKYLLKYKYFFMIMTLSFMSMAMLFGTTRGGANNWIVFGNFTFQPSELGKVFLVLYLASALNDYGKIERFKFIKGSIASLIEPALIVMISLGFMVLQRELGSALIIFIISVVMLYLGTEKGKYVLVSFMLFIMGAGLSYKLFYHVRRRVLIWLDPWKYAYNESYQVIQGLISICSGGFFGTGLGLGNPNVIPEITTDYIFAAICEEMGILVGIAILIIYFIIFYRAMRIALMLNDKFSMLVISGLSVMIAAQTLVIIGGIMGVIPLTGITLPLISYGGSSMLTVYFSLGIVQKISEEGSL</sequence>
<dbReference type="GO" id="GO:0005886">
    <property type="term" value="C:plasma membrane"/>
    <property type="evidence" value="ECO:0007669"/>
    <property type="project" value="TreeGrafter"/>
</dbReference>
<feature type="transmembrane region" description="Helical" evidence="6">
    <location>
        <begin position="212"/>
        <end position="228"/>
    </location>
</feature>
<reference evidence="7" key="1">
    <citation type="journal article" date="2021" name="mSystems">
        <title>Bacteria and Archaea Synergistically Convert Glycine Betaine to Biogenic Methane in the Formosa Cold Seep of the South China Sea.</title>
        <authorList>
            <person name="Li L."/>
            <person name="Zhang W."/>
            <person name="Zhang S."/>
            <person name="Song L."/>
            <person name="Sun Q."/>
            <person name="Zhang H."/>
            <person name="Xiang H."/>
            <person name="Dong X."/>
        </authorList>
    </citation>
    <scope>NUCLEOTIDE SEQUENCE</scope>
    <source>
        <strain evidence="7">ZWT</strain>
    </source>
</reference>
<protein>
    <submittedName>
        <fullName evidence="7">FtsW/RodA/SpoVE family cell cycle protein</fullName>
    </submittedName>
</protein>
<dbReference type="GO" id="GO:0051301">
    <property type="term" value="P:cell division"/>
    <property type="evidence" value="ECO:0007669"/>
    <property type="project" value="InterPro"/>
</dbReference>
<feature type="transmembrane region" description="Helical" evidence="6">
    <location>
        <begin position="67"/>
        <end position="86"/>
    </location>
</feature>
<keyword evidence="3" id="KW-0133">Cell shape</keyword>
<dbReference type="Proteomes" id="UP001056429">
    <property type="component" value="Unassembled WGS sequence"/>
</dbReference>
<feature type="transmembrane region" description="Helical" evidence="6">
    <location>
        <begin position="319"/>
        <end position="339"/>
    </location>
</feature>
<comment type="caution">
    <text evidence="7">The sequence shown here is derived from an EMBL/GenBank/DDBJ whole genome shotgun (WGS) entry which is preliminary data.</text>
</comment>
<dbReference type="InterPro" id="IPR001182">
    <property type="entry name" value="FtsW/RodA"/>
</dbReference>
<evidence type="ECO:0000256" key="1">
    <source>
        <dbReference type="ARBA" id="ARBA00004141"/>
    </source>
</evidence>
<feature type="transmembrane region" description="Helical" evidence="6">
    <location>
        <begin position="235"/>
        <end position="254"/>
    </location>
</feature>
<feature type="transmembrane region" description="Helical" evidence="6">
    <location>
        <begin position="92"/>
        <end position="110"/>
    </location>
</feature>
<dbReference type="RefSeq" id="WP_250857316.1">
    <property type="nucleotide sequence ID" value="NZ_JAGSOJ010000001.1"/>
</dbReference>
<dbReference type="EMBL" id="JAGSOJ010000001">
    <property type="protein sequence ID" value="MCM1988449.1"/>
    <property type="molecule type" value="Genomic_DNA"/>
</dbReference>
<dbReference type="GO" id="GO:0008360">
    <property type="term" value="P:regulation of cell shape"/>
    <property type="evidence" value="ECO:0007669"/>
    <property type="project" value="UniProtKB-KW"/>
</dbReference>
<accession>A0A9J6NX27</accession>